<dbReference type="GO" id="GO:0007143">
    <property type="term" value="P:female meiotic nuclear division"/>
    <property type="evidence" value="ECO:0007669"/>
    <property type="project" value="InterPro"/>
</dbReference>
<reference evidence="1" key="1">
    <citation type="submission" date="2015-07" db="EMBL/GenBank/DDBJ databases">
        <title>Transcriptome Assembly of Anthurium amnicola.</title>
        <authorList>
            <person name="Suzuki J."/>
        </authorList>
    </citation>
    <scope>NUCLEOTIDE SEQUENCE</scope>
</reference>
<dbReference type="InterPro" id="IPR039933">
    <property type="entry name" value="XRI1"/>
</dbReference>
<sequence>MDCEESNKELWGWQEEEYCLQKDTRSDISHCLWDEVNHNEDDLLYMLDEHTPVKDCADFGYLISDIGDKANNGEEESTESSQMKRRRTLQFNCDDTDSINNELSSTFVKSKIREDLLLEDELNNANMQWVSGSLDNQEGLDQSSECWLASCFNENEMQLSSDEMNASGASEDPTDISDHYDVAPAPQKEAVRVPVIVSTTHSSKFKGRKSFIRTPTKMTSSVAYPFALIKPCGVQGDVTLKDINQRIHAPLLSKSKHTENDDSLHCYPTSAFSGKPVVVKTKIRTEGGKGSITIMRTKG</sequence>
<accession>A0A1D1XE81</accession>
<dbReference type="PANTHER" id="PTHR33385">
    <property type="entry name" value="PROTEIN XRI1"/>
    <property type="match status" value="1"/>
</dbReference>
<proteinExistence type="predicted"/>
<name>A0A1D1XE81_9ARAE</name>
<dbReference type="GO" id="GO:0007140">
    <property type="term" value="P:male meiotic nuclear division"/>
    <property type="evidence" value="ECO:0007669"/>
    <property type="project" value="InterPro"/>
</dbReference>
<dbReference type="EMBL" id="GDJX01027385">
    <property type="protein sequence ID" value="JAT40551.1"/>
    <property type="molecule type" value="Transcribed_RNA"/>
</dbReference>
<protein>
    <submittedName>
        <fullName evidence="1">Protein XRI1</fullName>
    </submittedName>
</protein>
<evidence type="ECO:0000313" key="1">
    <source>
        <dbReference type="EMBL" id="JAT40551.1"/>
    </source>
</evidence>
<dbReference type="AlphaFoldDB" id="A0A1D1XE81"/>
<dbReference type="PANTHER" id="PTHR33385:SF4">
    <property type="entry name" value="PROTEIN XRI1"/>
    <property type="match status" value="1"/>
</dbReference>
<organism evidence="1">
    <name type="scientific">Anthurium amnicola</name>
    <dbReference type="NCBI Taxonomy" id="1678845"/>
    <lineage>
        <taxon>Eukaryota</taxon>
        <taxon>Viridiplantae</taxon>
        <taxon>Streptophyta</taxon>
        <taxon>Embryophyta</taxon>
        <taxon>Tracheophyta</taxon>
        <taxon>Spermatophyta</taxon>
        <taxon>Magnoliopsida</taxon>
        <taxon>Liliopsida</taxon>
        <taxon>Araceae</taxon>
        <taxon>Pothoideae</taxon>
        <taxon>Potheae</taxon>
        <taxon>Anthurium</taxon>
    </lineage>
</organism>
<gene>
    <name evidence="1" type="primary">XRI1_0</name>
    <name evidence="1" type="ORF">g.44055</name>
</gene>